<evidence type="ECO:0000313" key="2">
    <source>
        <dbReference type="Proteomes" id="UP000434957"/>
    </source>
</evidence>
<dbReference type="Proteomes" id="UP000434957">
    <property type="component" value="Unassembled WGS sequence"/>
</dbReference>
<evidence type="ECO:0000313" key="1">
    <source>
        <dbReference type="EMBL" id="KAE9283276.1"/>
    </source>
</evidence>
<protein>
    <submittedName>
        <fullName evidence="1">Uncharacterized protein</fullName>
    </submittedName>
</protein>
<reference evidence="1 2" key="1">
    <citation type="submission" date="2018-08" db="EMBL/GenBank/DDBJ databases">
        <title>Genomic investigation of the strawberry pathogen Phytophthora fragariae indicates pathogenicity is determined by transcriptional variation in three key races.</title>
        <authorList>
            <person name="Adams T.M."/>
            <person name="Armitage A.D."/>
            <person name="Sobczyk M.K."/>
            <person name="Bates H.J."/>
            <person name="Dunwell J.M."/>
            <person name="Nellist C.F."/>
            <person name="Harrison R.J."/>
        </authorList>
    </citation>
    <scope>NUCLEOTIDE SEQUENCE [LARGE SCALE GENOMIC DNA]</scope>
    <source>
        <strain evidence="1 2">SCRP333</strain>
    </source>
</reference>
<dbReference type="EMBL" id="QXFT01003712">
    <property type="protein sequence ID" value="KAE9283276.1"/>
    <property type="molecule type" value="Genomic_DNA"/>
</dbReference>
<organism evidence="1 2">
    <name type="scientific">Phytophthora rubi</name>
    <dbReference type="NCBI Taxonomy" id="129364"/>
    <lineage>
        <taxon>Eukaryota</taxon>
        <taxon>Sar</taxon>
        <taxon>Stramenopiles</taxon>
        <taxon>Oomycota</taxon>
        <taxon>Peronosporomycetes</taxon>
        <taxon>Peronosporales</taxon>
        <taxon>Peronosporaceae</taxon>
        <taxon>Phytophthora</taxon>
    </lineage>
</organism>
<name>A0A6A4C4S7_9STRA</name>
<comment type="caution">
    <text evidence="1">The sequence shown here is derived from an EMBL/GenBank/DDBJ whole genome shotgun (WGS) entry which is preliminary data.</text>
</comment>
<accession>A0A6A4C4S7</accession>
<sequence>MRRLGARGVLWGPCLSIHPSVSSWHLTSVPCQSKSLSRYRCRTNPRCSLVFLLHNSKKLLTSPPRLDIHPGRPWGVTQG</sequence>
<keyword evidence="2" id="KW-1185">Reference proteome</keyword>
<dbReference type="AlphaFoldDB" id="A0A6A4C4S7"/>
<gene>
    <name evidence="1" type="ORF">PR003_g27169</name>
</gene>
<proteinExistence type="predicted"/>